<evidence type="ECO:0000313" key="5">
    <source>
        <dbReference type="Proteomes" id="UP000075886"/>
    </source>
</evidence>
<dbReference type="Pfam" id="PF00379">
    <property type="entry name" value="Chitin_bind_4"/>
    <property type="match status" value="1"/>
</dbReference>
<feature type="chain" id="PRO_5046137603" evidence="3">
    <location>
        <begin position="29"/>
        <end position="142"/>
    </location>
</feature>
<reference evidence="4" key="2">
    <citation type="submission" date="2020-05" db="UniProtKB">
        <authorList>
            <consortium name="EnsemblMetazoa"/>
        </authorList>
    </citation>
    <scope>IDENTIFICATION</scope>
    <source>
        <strain evidence="4">FAR1</strain>
    </source>
</reference>
<dbReference type="PROSITE" id="PS00233">
    <property type="entry name" value="CHIT_BIND_RR_1"/>
    <property type="match status" value="1"/>
</dbReference>
<sequence length="142" mass="15595">MQASKSRLTMRWGAVCLFLVSFGLWAEARPTVQPDGNIDHFEISSDGHGGQSFSYKTKDGQWRDETIELNPKTGSLVIRGWYRYTGPDGVSYQVKYVADENGYRPLGMHLPGADLSDPSVFSVLTPLGDPGISRTVLLSLVG</sequence>
<dbReference type="STRING" id="69004.A0A182QYS0"/>
<dbReference type="InterPro" id="IPR000618">
    <property type="entry name" value="Insect_cuticle"/>
</dbReference>
<feature type="signal peptide" evidence="3">
    <location>
        <begin position="1"/>
        <end position="28"/>
    </location>
</feature>
<reference evidence="5" key="1">
    <citation type="submission" date="2014-01" db="EMBL/GenBank/DDBJ databases">
        <title>The Genome Sequence of Anopheles farauti FAR1 (V2).</title>
        <authorList>
            <consortium name="The Broad Institute Genomics Platform"/>
            <person name="Neafsey D.E."/>
            <person name="Besansky N."/>
            <person name="Howell P."/>
            <person name="Walton C."/>
            <person name="Young S.K."/>
            <person name="Zeng Q."/>
            <person name="Gargeya S."/>
            <person name="Fitzgerald M."/>
            <person name="Haas B."/>
            <person name="Abouelleil A."/>
            <person name="Allen A.W."/>
            <person name="Alvarado L."/>
            <person name="Arachchi H.M."/>
            <person name="Berlin A.M."/>
            <person name="Chapman S.B."/>
            <person name="Gainer-Dewar J."/>
            <person name="Goldberg J."/>
            <person name="Griggs A."/>
            <person name="Gujja S."/>
            <person name="Hansen M."/>
            <person name="Howarth C."/>
            <person name="Imamovic A."/>
            <person name="Ireland A."/>
            <person name="Larimer J."/>
            <person name="McCowan C."/>
            <person name="Murphy C."/>
            <person name="Pearson M."/>
            <person name="Poon T.W."/>
            <person name="Priest M."/>
            <person name="Roberts A."/>
            <person name="Saif S."/>
            <person name="Shea T."/>
            <person name="Sisk P."/>
            <person name="Sykes S."/>
            <person name="Wortman J."/>
            <person name="Nusbaum C."/>
            <person name="Birren B."/>
        </authorList>
    </citation>
    <scope>NUCLEOTIDE SEQUENCE [LARGE SCALE GENOMIC DNA]</scope>
    <source>
        <strain evidence="5">FAR1</strain>
    </source>
</reference>
<dbReference type="PANTHER" id="PTHR10380:SF192">
    <property type="entry name" value="GEO02312P1"/>
    <property type="match status" value="1"/>
</dbReference>
<dbReference type="VEuPathDB" id="VectorBase:AFAF019579"/>
<dbReference type="PRINTS" id="PR00947">
    <property type="entry name" value="CUTICLE"/>
</dbReference>
<evidence type="ECO:0000256" key="2">
    <source>
        <dbReference type="PROSITE-ProRule" id="PRU00497"/>
    </source>
</evidence>
<evidence type="ECO:0000256" key="1">
    <source>
        <dbReference type="ARBA" id="ARBA00022460"/>
    </source>
</evidence>
<dbReference type="EMBL" id="AXCN02000482">
    <property type="status" value="NOT_ANNOTATED_CDS"/>
    <property type="molecule type" value="Genomic_DNA"/>
</dbReference>
<protein>
    <submittedName>
        <fullName evidence="4">Uncharacterized protein</fullName>
    </submittedName>
</protein>
<evidence type="ECO:0000313" key="4">
    <source>
        <dbReference type="EnsemblMetazoa" id="AFAF019579-PA"/>
    </source>
</evidence>
<dbReference type="InterPro" id="IPR031311">
    <property type="entry name" value="CHIT_BIND_RR_consensus"/>
</dbReference>
<dbReference type="PANTHER" id="PTHR10380">
    <property type="entry name" value="CUTICLE PROTEIN"/>
    <property type="match status" value="1"/>
</dbReference>
<organism evidence="4 5">
    <name type="scientific">Anopheles farauti</name>
    <dbReference type="NCBI Taxonomy" id="69004"/>
    <lineage>
        <taxon>Eukaryota</taxon>
        <taxon>Metazoa</taxon>
        <taxon>Ecdysozoa</taxon>
        <taxon>Arthropoda</taxon>
        <taxon>Hexapoda</taxon>
        <taxon>Insecta</taxon>
        <taxon>Pterygota</taxon>
        <taxon>Neoptera</taxon>
        <taxon>Endopterygota</taxon>
        <taxon>Diptera</taxon>
        <taxon>Nematocera</taxon>
        <taxon>Culicoidea</taxon>
        <taxon>Culicidae</taxon>
        <taxon>Anophelinae</taxon>
        <taxon>Anopheles</taxon>
    </lineage>
</organism>
<dbReference type="InterPro" id="IPR050468">
    <property type="entry name" value="Cuticle_Struct_Prot"/>
</dbReference>
<dbReference type="EnsemblMetazoa" id="AFAF019579-RA">
    <property type="protein sequence ID" value="AFAF019579-PA"/>
    <property type="gene ID" value="AFAF019579"/>
</dbReference>
<name>A0A182QYS0_9DIPT</name>
<proteinExistence type="predicted"/>
<dbReference type="Proteomes" id="UP000075886">
    <property type="component" value="Unassembled WGS sequence"/>
</dbReference>
<accession>A0A182QYS0</accession>
<keyword evidence="5" id="KW-1185">Reference proteome</keyword>
<keyword evidence="1 2" id="KW-0193">Cuticle</keyword>
<dbReference type="GO" id="GO:0062129">
    <property type="term" value="C:chitin-based extracellular matrix"/>
    <property type="evidence" value="ECO:0007669"/>
    <property type="project" value="TreeGrafter"/>
</dbReference>
<dbReference type="PROSITE" id="PS51155">
    <property type="entry name" value="CHIT_BIND_RR_2"/>
    <property type="match status" value="1"/>
</dbReference>
<keyword evidence="3" id="KW-0732">Signal</keyword>
<dbReference type="AlphaFoldDB" id="A0A182QYS0"/>
<evidence type="ECO:0000256" key="3">
    <source>
        <dbReference type="SAM" id="SignalP"/>
    </source>
</evidence>
<dbReference type="GO" id="GO:0008010">
    <property type="term" value="F:structural constituent of chitin-based larval cuticle"/>
    <property type="evidence" value="ECO:0007669"/>
    <property type="project" value="TreeGrafter"/>
</dbReference>